<evidence type="ECO:0000313" key="1">
    <source>
        <dbReference type="EMBL" id="QQE75227.1"/>
    </source>
</evidence>
<dbReference type="RefSeq" id="WP_198828757.1">
    <property type="nucleotide sequence ID" value="NZ_CP066308.1"/>
</dbReference>
<proteinExistence type="predicted"/>
<accession>A0A7T5JPJ1</accession>
<dbReference type="KEGG" id="bcop:JD108_04665"/>
<dbReference type="AlphaFoldDB" id="A0A7T5JPJ1"/>
<sequence>MIDNAYLARAAEDLKNRIGSLVANNQTVPIQSVTRNGRTIVVETLSQQGITEVTSIRLYDEKGNLITERMPSITVADQQRLAFRFEFEVRGETR</sequence>
<name>A0A7T5JPJ1_9BACL</name>
<evidence type="ECO:0000313" key="2">
    <source>
        <dbReference type="Proteomes" id="UP000595847"/>
    </source>
</evidence>
<organism evidence="1 2">
    <name type="scientific">Brevibacillus composti</name>
    <dbReference type="NCBI Taxonomy" id="2796470"/>
    <lineage>
        <taxon>Bacteria</taxon>
        <taxon>Bacillati</taxon>
        <taxon>Bacillota</taxon>
        <taxon>Bacilli</taxon>
        <taxon>Bacillales</taxon>
        <taxon>Paenibacillaceae</taxon>
        <taxon>Brevibacillus</taxon>
    </lineage>
</organism>
<dbReference type="Proteomes" id="UP000595847">
    <property type="component" value="Chromosome"/>
</dbReference>
<protein>
    <submittedName>
        <fullName evidence="1">Uncharacterized protein</fullName>
    </submittedName>
</protein>
<reference evidence="1 2" key="1">
    <citation type="submission" date="2020-12" db="EMBL/GenBank/DDBJ databases">
        <title>strain FJAT-54423T represents a novel species of the genus Brevibacillus.</title>
        <authorList>
            <person name="Tang R."/>
        </authorList>
    </citation>
    <scope>NUCLEOTIDE SEQUENCE [LARGE SCALE GENOMIC DNA]</scope>
    <source>
        <strain evidence="1 2">FJAT-54423</strain>
    </source>
</reference>
<dbReference type="EMBL" id="CP066308">
    <property type="protein sequence ID" value="QQE75227.1"/>
    <property type="molecule type" value="Genomic_DNA"/>
</dbReference>
<gene>
    <name evidence="1" type="ORF">JD108_04665</name>
</gene>